<dbReference type="EMBL" id="JACIJH010000001">
    <property type="protein sequence ID" value="MBB5705449.1"/>
    <property type="molecule type" value="Genomic_DNA"/>
</dbReference>
<accession>A0A7W9EPG6</accession>
<protein>
    <submittedName>
        <fullName evidence="1">Uncharacterized protein (DUF4415 family)</fullName>
    </submittedName>
</protein>
<dbReference type="InterPro" id="IPR025528">
    <property type="entry name" value="BrnA_antitoxin"/>
</dbReference>
<dbReference type="RefSeq" id="WP_184095427.1">
    <property type="nucleotide sequence ID" value="NZ_JACIJH010000001.1"/>
</dbReference>
<dbReference type="Proteomes" id="UP000537161">
    <property type="component" value="Unassembled WGS sequence"/>
</dbReference>
<dbReference type="AlphaFoldDB" id="A0A7W9EPG6"/>
<evidence type="ECO:0000313" key="1">
    <source>
        <dbReference type="EMBL" id="MBB5705449.1"/>
    </source>
</evidence>
<organism evidence="1 2">
    <name type="scientific">Sphingopyxis panaciterrulae</name>
    <dbReference type="NCBI Taxonomy" id="462372"/>
    <lineage>
        <taxon>Bacteria</taxon>
        <taxon>Pseudomonadati</taxon>
        <taxon>Pseudomonadota</taxon>
        <taxon>Alphaproteobacteria</taxon>
        <taxon>Sphingomonadales</taxon>
        <taxon>Sphingomonadaceae</taxon>
        <taxon>Sphingopyxis</taxon>
    </lineage>
</organism>
<name>A0A7W9EPG6_9SPHN</name>
<keyword evidence="2" id="KW-1185">Reference proteome</keyword>
<proteinExistence type="predicted"/>
<evidence type="ECO:0000313" key="2">
    <source>
        <dbReference type="Proteomes" id="UP000537161"/>
    </source>
</evidence>
<reference evidence="1 2" key="1">
    <citation type="submission" date="2020-08" db="EMBL/GenBank/DDBJ databases">
        <title>Genomic Encyclopedia of Type Strains, Phase IV (KMG-IV): sequencing the most valuable type-strain genomes for metagenomic binning, comparative biology and taxonomic classification.</title>
        <authorList>
            <person name="Goeker M."/>
        </authorList>
    </citation>
    <scope>NUCLEOTIDE SEQUENCE [LARGE SCALE GENOMIC DNA]</scope>
    <source>
        <strain evidence="1 2">DSM 27163</strain>
    </source>
</reference>
<gene>
    <name evidence="1" type="ORF">FHR21_000774</name>
</gene>
<sequence length="90" mass="9842">MTEGKFSQADADAVSDNPEWTAEDFAKAVPFDKAFPDLAAKMRATRGKQKAPTKVSTTLRLDRDVLERFKASGPGWQSRMNKALRAAAGI</sequence>
<dbReference type="Pfam" id="PF14384">
    <property type="entry name" value="BrnA_antitoxin"/>
    <property type="match status" value="1"/>
</dbReference>
<comment type="caution">
    <text evidence="1">The sequence shown here is derived from an EMBL/GenBank/DDBJ whole genome shotgun (WGS) entry which is preliminary data.</text>
</comment>